<evidence type="ECO:0000313" key="2">
    <source>
        <dbReference type="Proteomes" id="UP000798662"/>
    </source>
</evidence>
<protein>
    <submittedName>
        <fullName evidence="1">Uncharacterized protein</fullName>
    </submittedName>
</protein>
<gene>
    <name evidence="1" type="ORF">I4F81_005876</name>
</gene>
<proteinExistence type="predicted"/>
<comment type="caution">
    <text evidence="1">The sequence shown here is derived from an EMBL/GenBank/DDBJ whole genome shotgun (WGS) entry which is preliminary data.</text>
</comment>
<dbReference type="Proteomes" id="UP000798662">
    <property type="component" value="Chromosome 2"/>
</dbReference>
<sequence>MMARKALLAALGATAVVTAEVRGTAAAVFVPAPVAAAATVARVTLAEVLAATDVIARAKPHPSPSWASLPAGGRPAPSLAEVRTSYGVVSRATLHPSPTVAGPPDAASPPTWAAAAPVEADLVAIGSTTGPPASKGAPAGQVQPCAGYGHPPAARAVAAAPAAQLVLPLHTNGEVVTVTPAQDYYEQPYFLVVAAPPAHPATAATGTTNAGAHRSLPRVAQVGKVLG</sequence>
<reference evidence="1" key="1">
    <citation type="submission" date="2019-11" db="EMBL/GenBank/DDBJ databases">
        <title>Nori genome reveals adaptations in red seaweeds to the harsh intertidal environment.</title>
        <authorList>
            <person name="Wang D."/>
            <person name="Mao Y."/>
        </authorList>
    </citation>
    <scope>NUCLEOTIDE SEQUENCE</scope>
    <source>
        <tissue evidence="1">Gametophyte</tissue>
    </source>
</reference>
<organism evidence="1 2">
    <name type="scientific">Pyropia yezoensis</name>
    <name type="common">Susabi-nori</name>
    <name type="synonym">Porphyra yezoensis</name>
    <dbReference type="NCBI Taxonomy" id="2788"/>
    <lineage>
        <taxon>Eukaryota</taxon>
        <taxon>Rhodophyta</taxon>
        <taxon>Bangiophyceae</taxon>
        <taxon>Bangiales</taxon>
        <taxon>Bangiaceae</taxon>
        <taxon>Pyropia</taxon>
    </lineage>
</organism>
<keyword evidence="2" id="KW-1185">Reference proteome</keyword>
<accession>A0ACC3BZN1</accession>
<dbReference type="EMBL" id="CM020619">
    <property type="protein sequence ID" value="KAK1863318.1"/>
    <property type="molecule type" value="Genomic_DNA"/>
</dbReference>
<name>A0ACC3BZN1_PYRYE</name>
<evidence type="ECO:0000313" key="1">
    <source>
        <dbReference type="EMBL" id="KAK1863318.1"/>
    </source>
</evidence>